<keyword evidence="1" id="KW-0472">Membrane</keyword>
<accession>A0A4Z0W310</accession>
<protein>
    <submittedName>
        <fullName evidence="2">DUF3185 family protein</fullName>
    </submittedName>
</protein>
<dbReference type="AlphaFoldDB" id="A0A4Z0W310"/>
<sequence length="68" mass="7158">MGARATRVIGIALIVLGIGLGIWGYQLSGSFGSQVSQAFGGAESDRVMTYYIGGAVSFFVGIYLFFRG</sequence>
<proteinExistence type="predicted"/>
<dbReference type="Proteomes" id="UP000297475">
    <property type="component" value="Unassembled WGS sequence"/>
</dbReference>
<keyword evidence="1" id="KW-1133">Transmembrane helix</keyword>
<dbReference type="InterPro" id="IPR021521">
    <property type="entry name" value="DUF3185"/>
</dbReference>
<gene>
    <name evidence="2" type="ORF">E4656_16925</name>
</gene>
<dbReference type="EMBL" id="SRMF01000010">
    <property type="protein sequence ID" value="TGG91077.1"/>
    <property type="molecule type" value="Genomic_DNA"/>
</dbReference>
<organism evidence="2 3">
    <name type="scientific">Natronospirillum operosum</name>
    <dbReference type="NCBI Taxonomy" id="2759953"/>
    <lineage>
        <taxon>Bacteria</taxon>
        <taxon>Pseudomonadati</taxon>
        <taxon>Pseudomonadota</taxon>
        <taxon>Gammaproteobacteria</taxon>
        <taxon>Oceanospirillales</taxon>
        <taxon>Natronospirillaceae</taxon>
        <taxon>Natronospirillum</taxon>
    </lineage>
</organism>
<evidence type="ECO:0000313" key="3">
    <source>
        <dbReference type="Proteomes" id="UP000297475"/>
    </source>
</evidence>
<keyword evidence="1" id="KW-0812">Transmembrane</keyword>
<dbReference type="OrthoDB" id="5368653at2"/>
<reference evidence="2 3" key="1">
    <citation type="submission" date="2019-04" db="EMBL/GenBank/DDBJ databases">
        <title>Natronospirillum operosus gen. nov., sp. nov., a haloalkaliphilic satellite isolated from decaying biomass of laboratory culture of cyanobacterium Geitlerinema sp. and proposal of Natronospirillaceae fam. nov. and Saccharospirillaceae fam. nov.</title>
        <authorList>
            <person name="Kevbrin V."/>
            <person name="Boltyanskaya Y."/>
            <person name="Koziaeva V."/>
            <person name="Grouzdev D.S."/>
            <person name="Park M."/>
            <person name="Cho J."/>
        </authorList>
    </citation>
    <scope>NUCLEOTIDE SEQUENCE [LARGE SCALE GENOMIC DNA]</scope>
    <source>
        <strain evidence="2 3">G-116</strain>
    </source>
</reference>
<name>A0A4Z0W310_9GAMM</name>
<evidence type="ECO:0000256" key="1">
    <source>
        <dbReference type="SAM" id="Phobius"/>
    </source>
</evidence>
<evidence type="ECO:0000313" key="2">
    <source>
        <dbReference type="EMBL" id="TGG91077.1"/>
    </source>
</evidence>
<feature type="transmembrane region" description="Helical" evidence="1">
    <location>
        <begin position="7"/>
        <end position="27"/>
    </location>
</feature>
<dbReference type="Pfam" id="PF11381">
    <property type="entry name" value="DUF3185"/>
    <property type="match status" value="1"/>
</dbReference>
<feature type="transmembrane region" description="Helical" evidence="1">
    <location>
        <begin position="47"/>
        <end position="66"/>
    </location>
</feature>
<dbReference type="RefSeq" id="WP_135484499.1">
    <property type="nucleotide sequence ID" value="NZ_SRMF01000010.1"/>
</dbReference>
<comment type="caution">
    <text evidence="2">The sequence shown here is derived from an EMBL/GenBank/DDBJ whole genome shotgun (WGS) entry which is preliminary data.</text>
</comment>
<keyword evidence="3" id="KW-1185">Reference proteome</keyword>